<feature type="domain" description="GHMP kinase N-terminal" evidence="11">
    <location>
        <begin position="80"/>
        <end position="156"/>
    </location>
</feature>
<name>A0ABU0HCV6_9HYPH</name>
<dbReference type="InterPro" id="IPR020568">
    <property type="entry name" value="Ribosomal_Su5_D2-typ_SF"/>
</dbReference>
<dbReference type="NCBIfam" id="NF011202">
    <property type="entry name" value="PRK14608.1"/>
    <property type="match status" value="1"/>
</dbReference>
<dbReference type="Pfam" id="PF00288">
    <property type="entry name" value="GHMP_kinases_N"/>
    <property type="match status" value="1"/>
</dbReference>
<gene>
    <name evidence="10" type="primary">ispE</name>
    <name evidence="13" type="ORF">QO014_004545</name>
</gene>
<keyword evidence="7 10" id="KW-0067">ATP-binding</keyword>
<dbReference type="Proteomes" id="UP001241603">
    <property type="component" value="Unassembled WGS sequence"/>
</dbReference>
<dbReference type="SUPFAM" id="SSF55060">
    <property type="entry name" value="GHMP Kinase, C-terminal domain"/>
    <property type="match status" value="1"/>
</dbReference>
<proteinExistence type="inferred from homology"/>
<comment type="caution">
    <text evidence="13">The sequence shown here is derived from an EMBL/GenBank/DDBJ whole genome shotgun (WGS) entry which is preliminary data.</text>
</comment>
<feature type="domain" description="GHMP kinase C-terminal" evidence="12">
    <location>
        <begin position="214"/>
        <end position="286"/>
    </location>
</feature>
<dbReference type="InterPro" id="IPR014721">
    <property type="entry name" value="Ribsml_uS5_D2-typ_fold_subgr"/>
</dbReference>
<keyword evidence="8 10" id="KW-0414">Isoprene biosynthesis</keyword>
<dbReference type="PIRSF" id="PIRSF010376">
    <property type="entry name" value="IspE"/>
    <property type="match status" value="1"/>
</dbReference>
<organism evidence="13 14">
    <name type="scientific">Kaistia dalseonensis</name>
    <dbReference type="NCBI Taxonomy" id="410840"/>
    <lineage>
        <taxon>Bacteria</taxon>
        <taxon>Pseudomonadati</taxon>
        <taxon>Pseudomonadota</taxon>
        <taxon>Alphaproteobacteria</taxon>
        <taxon>Hyphomicrobiales</taxon>
        <taxon>Kaistiaceae</taxon>
        <taxon>Kaistia</taxon>
    </lineage>
</organism>
<dbReference type="EMBL" id="JAUSVO010000007">
    <property type="protein sequence ID" value="MDQ0440132.1"/>
    <property type="molecule type" value="Genomic_DNA"/>
</dbReference>
<evidence type="ECO:0000256" key="6">
    <source>
        <dbReference type="ARBA" id="ARBA00022777"/>
    </source>
</evidence>
<keyword evidence="5 10" id="KW-0547">Nucleotide-binding</keyword>
<evidence type="ECO:0000256" key="10">
    <source>
        <dbReference type="HAMAP-Rule" id="MF_00061"/>
    </source>
</evidence>
<comment type="catalytic activity">
    <reaction evidence="10">
        <text>4-CDP-2-C-methyl-D-erythritol + ATP = 4-CDP-2-C-methyl-D-erythritol 2-phosphate + ADP + H(+)</text>
        <dbReference type="Rhea" id="RHEA:18437"/>
        <dbReference type="ChEBI" id="CHEBI:15378"/>
        <dbReference type="ChEBI" id="CHEBI:30616"/>
        <dbReference type="ChEBI" id="CHEBI:57823"/>
        <dbReference type="ChEBI" id="CHEBI:57919"/>
        <dbReference type="ChEBI" id="CHEBI:456216"/>
        <dbReference type="EC" id="2.7.1.148"/>
    </reaction>
</comment>
<evidence type="ECO:0000259" key="12">
    <source>
        <dbReference type="Pfam" id="PF08544"/>
    </source>
</evidence>
<feature type="active site" evidence="10">
    <location>
        <position position="149"/>
    </location>
</feature>
<evidence type="ECO:0000256" key="1">
    <source>
        <dbReference type="ARBA" id="ARBA00009684"/>
    </source>
</evidence>
<dbReference type="GO" id="GO:0050515">
    <property type="term" value="F:4-(cytidine 5'-diphospho)-2-C-methyl-D-erythritol kinase activity"/>
    <property type="evidence" value="ECO:0007669"/>
    <property type="project" value="UniProtKB-EC"/>
</dbReference>
<keyword evidence="4 10" id="KW-0808">Transferase</keyword>
<reference evidence="13 14" key="1">
    <citation type="submission" date="2023-07" db="EMBL/GenBank/DDBJ databases">
        <title>Genomic Encyclopedia of Type Strains, Phase IV (KMG-IV): sequencing the most valuable type-strain genomes for metagenomic binning, comparative biology and taxonomic classification.</title>
        <authorList>
            <person name="Goeker M."/>
        </authorList>
    </citation>
    <scope>NUCLEOTIDE SEQUENCE [LARGE SCALE GENOMIC DNA]</scope>
    <source>
        <strain evidence="13 14">B6-8</strain>
    </source>
</reference>
<dbReference type="InterPro" id="IPR013750">
    <property type="entry name" value="GHMP_kinase_C_dom"/>
</dbReference>
<dbReference type="NCBIfam" id="TIGR00154">
    <property type="entry name" value="ispE"/>
    <property type="match status" value="1"/>
</dbReference>
<keyword evidence="14" id="KW-1185">Reference proteome</keyword>
<dbReference type="RefSeq" id="WP_266351009.1">
    <property type="nucleotide sequence ID" value="NZ_JAPKNG010000007.1"/>
</dbReference>
<comment type="similarity">
    <text evidence="1 10">Belongs to the GHMP kinase family. IspE subfamily.</text>
</comment>
<comment type="pathway">
    <text evidence="10">Isoprenoid biosynthesis; isopentenyl diphosphate biosynthesis via DXP pathway; isopentenyl diphosphate from 1-deoxy-D-xylulose 5-phosphate: step 3/6.</text>
</comment>
<keyword evidence="6 10" id="KW-0418">Kinase</keyword>
<dbReference type="PANTHER" id="PTHR43527:SF2">
    <property type="entry name" value="4-DIPHOSPHOCYTIDYL-2-C-METHYL-D-ERYTHRITOL KINASE, CHLOROPLASTIC"/>
    <property type="match status" value="1"/>
</dbReference>
<dbReference type="InterPro" id="IPR036554">
    <property type="entry name" value="GHMP_kinase_C_sf"/>
</dbReference>
<evidence type="ECO:0000256" key="8">
    <source>
        <dbReference type="ARBA" id="ARBA00023229"/>
    </source>
</evidence>
<evidence type="ECO:0000256" key="2">
    <source>
        <dbReference type="ARBA" id="ARBA00012052"/>
    </source>
</evidence>
<accession>A0ABU0HCV6</accession>
<dbReference type="HAMAP" id="MF_00061">
    <property type="entry name" value="IspE"/>
    <property type="match status" value="1"/>
</dbReference>
<dbReference type="SUPFAM" id="SSF54211">
    <property type="entry name" value="Ribosomal protein S5 domain 2-like"/>
    <property type="match status" value="1"/>
</dbReference>
<dbReference type="Gene3D" id="3.30.70.890">
    <property type="entry name" value="GHMP kinase, C-terminal domain"/>
    <property type="match status" value="1"/>
</dbReference>
<evidence type="ECO:0000259" key="11">
    <source>
        <dbReference type="Pfam" id="PF00288"/>
    </source>
</evidence>
<evidence type="ECO:0000313" key="14">
    <source>
        <dbReference type="Proteomes" id="UP001241603"/>
    </source>
</evidence>
<evidence type="ECO:0000256" key="3">
    <source>
        <dbReference type="ARBA" id="ARBA00017473"/>
    </source>
</evidence>
<comment type="function">
    <text evidence="10">Catalyzes the phosphorylation of the position 2 hydroxy group of 4-diphosphocytidyl-2C-methyl-D-erythritol.</text>
</comment>
<dbReference type="Gene3D" id="3.30.230.10">
    <property type="match status" value="1"/>
</dbReference>
<sequence length="304" mass="31485">MIRDDREAAGQLGSAFAPAKLNLALHVVGQRADGYHLLDSLVVFADIGDRIEAFACRSGDGPTLEIAGPFAGQLSADSDNLVLKAWRALHDAAELPDCRLRLTKNLPIASGIGGGSADAAATLRLLAALASVAPPPSLMAEIAGRLGADVPMCLQGVALRARGIGADIEPLGGLPSLPMVLLNPGVAVPTPAVFRRLARRTNPPIAATLPGFADVDELAAWLATQTRNDLEMPAMEEAPIIRQALDAVSGTAQCRLARMSGSGATVFGIYPDSAAAAKAARELARAHPDWWVVATTANPQHAPA</sequence>
<dbReference type="Pfam" id="PF08544">
    <property type="entry name" value="GHMP_kinases_C"/>
    <property type="match status" value="1"/>
</dbReference>
<evidence type="ECO:0000256" key="4">
    <source>
        <dbReference type="ARBA" id="ARBA00022679"/>
    </source>
</evidence>
<evidence type="ECO:0000256" key="5">
    <source>
        <dbReference type="ARBA" id="ARBA00022741"/>
    </source>
</evidence>
<dbReference type="InterPro" id="IPR006204">
    <property type="entry name" value="GHMP_kinase_N_dom"/>
</dbReference>
<dbReference type="PANTHER" id="PTHR43527">
    <property type="entry name" value="4-DIPHOSPHOCYTIDYL-2-C-METHYL-D-ERYTHRITOL KINASE, CHLOROPLASTIC"/>
    <property type="match status" value="1"/>
</dbReference>
<evidence type="ECO:0000256" key="9">
    <source>
        <dbReference type="ARBA" id="ARBA00032554"/>
    </source>
</evidence>
<feature type="binding site" evidence="10">
    <location>
        <begin position="107"/>
        <end position="117"/>
    </location>
    <ligand>
        <name>ATP</name>
        <dbReference type="ChEBI" id="CHEBI:30616"/>
    </ligand>
</feature>
<dbReference type="InterPro" id="IPR004424">
    <property type="entry name" value="IspE"/>
</dbReference>
<evidence type="ECO:0000313" key="13">
    <source>
        <dbReference type="EMBL" id="MDQ0440132.1"/>
    </source>
</evidence>
<evidence type="ECO:0000256" key="7">
    <source>
        <dbReference type="ARBA" id="ARBA00022840"/>
    </source>
</evidence>
<dbReference type="EC" id="2.7.1.148" evidence="2 10"/>
<feature type="active site" evidence="10">
    <location>
        <position position="20"/>
    </location>
</feature>
<protein>
    <recommendedName>
        <fullName evidence="3 10">4-diphosphocytidyl-2-C-methyl-D-erythritol kinase</fullName>
        <shortName evidence="10">CMK</shortName>
        <ecNumber evidence="2 10">2.7.1.148</ecNumber>
    </recommendedName>
    <alternativeName>
        <fullName evidence="9 10">4-(cytidine-5'-diphospho)-2-C-methyl-D-erythritol kinase</fullName>
    </alternativeName>
</protein>